<dbReference type="GO" id="GO:0012505">
    <property type="term" value="C:endomembrane system"/>
    <property type="evidence" value="ECO:0007669"/>
    <property type="project" value="UniProtKB-SubCell"/>
</dbReference>
<accession>A0A6U6N712</accession>
<evidence type="ECO:0000256" key="9">
    <source>
        <dbReference type="ARBA" id="ARBA00023303"/>
    </source>
</evidence>
<keyword evidence="9" id="KW-0407">Ion channel</keyword>
<keyword evidence="7 10" id="KW-0472">Membrane</keyword>
<dbReference type="InterPro" id="IPR059116">
    <property type="entry name" value="P2X_receptor"/>
</dbReference>
<evidence type="ECO:0000256" key="4">
    <source>
        <dbReference type="ARBA" id="ARBA00022692"/>
    </source>
</evidence>
<keyword evidence="6" id="KW-0406">Ion transport</keyword>
<comment type="similarity">
    <text evidence="2">Belongs to the P2X receptor family.</text>
</comment>
<dbReference type="PANTHER" id="PTHR10125">
    <property type="entry name" value="P2X PURINOCEPTOR"/>
    <property type="match status" value="1"/>
</dbReference>
<evidence type="ECO:0008006" key="12">
    <source>
        <dbReference type="Google" id="ProtNLM"/>
    </source>
</evidence>
<evidence type="ECO:0000256" key="1">
    <source>
        <dbReference type="ARBA" id="ARBA00004308"/>
    </source>
</evidence>
<dbReference type="Pfam" id="PF00864">
    <property type="entry name" value="P2X_receptor"/>
    <property type="match status" value="1"/>
</dbReference>
<name>A0A6U6N712_9DINO</name>
<dbReference type="AlphaFoldDB" id="A0A6U6N712"/>
<dbReference type="EMBL" id="HBGW01045761">
    <property type="protein sequence ID" value="CAD9573148.1"/>
    <property type="molecule type" value="Transcribed_RNA"/>
</dbReference>
<evidence type="ECO:0000256" key="7">
    <source>
        <dbReference type="ARBA" id="ARBA00023136"/>
    </source>
</evidence>
<gene>
    <name evidence="11" type="ORF">BRAN1462_LOCUS29054</name>
</gene>
<evidence type="ECO:0000256" key="8">
    <source>
        <dbReference type="ARBA" id="ARBA00023286"/>
    </source>
</evidence>
<reference evidence="11" key="1">
    <citation type="submission" date="2021-01" db="EMBL/GenBank/DDBJ databases">
        <authorList>
            <person name="Corre E."/>
            <person name="Pelletier E."/>
            <person name="Niang G."/>
            <person name="Scheremetjew M."/>
            <person name="Finn R."/>
            <person name="Kale V."/>
            <person name="Holt S."/>
            <person name="Cochrane G."/>
            <person name="Meng A."/>
            <person name="Brown T."/>
            <person name="Cohen L."/>
        </authorList>
    </citation>
    <scope>NUCLEOTIDE SEQUENCE</scope>
    <source>
        <strain evidence="11">RCC3387</strain>
    </source>
</reference>
<evidence type="ECO:0000256" key="3">
    <source>
        <dbReference type="ARBA" id="ARBA00022448"/>
    </source>
</evidence>
<dbReference type="GO" id="GO:0007165">
    <property type="term" value="P:signal transduction"/>
    <property type="evidence" value="ECO:0007669"/>
    <property type="project" value="UniProtKB-ARBA"/>
</dbReference>
<dbReference type="GO" id="GO:0015267">
    <property type="term" value="F:channel activity"/>
    <property type="evidence" value="ECO:0007669"/>
    <property type="project" value="UniProtKB-ARBA"/>
</dbReference>
<evidence type="ECO:0000256" key="5">
    <source>
        <dbReference type="ARBA" id="ARBA00022989"/>
    </source>
</evidence>
<comment type="subcellular location">
    <subcellularLocation>
        <location evidence="1">Endomembrane system</location>
    </subcellularLocation>
</comment>
<evidence type="ECO:0000256" key="2">
    <source>
        <dbReference type="ARBA" id="ARBA00009848"/>
    </source>
</evidence>
<evidence type="ECO:0000313" key="11">
    <source>
        <dbReference type="EMBL" id="CAD9573148.1"/>
    </source>
</evidence>
<sequence>MGNACGNALCGPAADSLLAYQTLKVVNIKDHRLGGVYYGLILLIIIFVFGYEILYCNDQFEKRDVSGTPQVMISQPTMGGCNARDPDCESNFTSMEELPYCSEYAGGLEPKVSHARPCTFADRVSLLPNGVVGGYMMVPTRITTTHETQGCRPGKANGHTCRNEWVETDSEDHYVADIERYSLFISHTYHRDSLSGNNNRVLGYYLDCDLRGVGQREQNLKRLLYGDAACLGIVKRRPIECFDESCNFREAPRKELKRRKVRGGSGGGLAPDSGGKAVPYDYRTDGVYAVPNGDVFSVQKLMELAGVTSLDNATNRDGTPYREGGTVIDIEVRYSNLVPFESTFGHGEITYEYRVTAKPLHEVQDDLLRFWQPGSTTRTLERRHGVLFVVTVSGHFGFFSILNLMLMLAEAASMLAVATLLTDKIAIYMMERADVYFHSKYEETRLPPDAGEAEPAKA</sequence>
<dbReference type="PANTHER" id="PTHR10125:SF31">
    <property type="entry name" value="P2X RECEPTOR E"/>
    <property type="match status" value="1"/>
</dbReference>
<dbReference type="GO" id="GO:0070588">
    <property type="term" value="P:calcium ion transmembrane transport"/>
    <property type="evidence" value="ECO:0007669"/>
    <property type="project" value="TreeGrafter"/>
</dbReference>
<keyword evidence="4 10" id="KW-0812">Transmembrane</keyword>
<evidence type="ECO:0000256" key="6">
    <source>
        <dbReference type="ARBA" id="ARBA00023065"/>
    </source>
</evidence>
<dbReference type="Gene3D" id="1.10.287.940">
    <property type="entry name" value="atp-gated p2x4 ion channel"/>
    <property type="match status" value="1"/>
</dbReference>
<dbReference type="GO" id="GO:0016020">
    <property type="term" value="C:membrane"/>
    <property type="evidence" value="ECO:0007669"/>
    <property type="project" value="TreeGrafter"/>
</dbReference>
<evidence type="ECO:0000256" key="10">
    <source>
        <dbReference type="SAM" id="Phobius"/>
    </source>
</evidence>
<keyword evidence="5 10" id="KW-1133">Transmembrane helix</keyword>
<keyword evidence="3" id="KW-0813">Transport</keyword>
<feature type="transmembrane region" description="Helical" evidence="10">
    <location>
        <begin position="35"/>
        <end position="54"/>
    </location>
</feature>
<proteinExistence type="inferred from homology"/>
<organism evidence="11">
    <name type="scientific">Zooxanthella nutricula</name>
    <dbReference type="NCBI Taxonomy" id="1333877"/>
    <lineage>
        <taxon>Eukaryota</taxon>
        <taxon>Sar</taxon>
        <taxon>Alveolata</taxon>
        <taxon>Dinophyceae</taxon>
        <taxon>Peridiniales</taxon>
        <taxon>Peridiniales incertae sedis</taxon>
        <taxon>Zooxanthella</taxon>
    </lineage>
</organism>
<keyword evidence="8" id="KW-1071">Ligand-gated ion channel</keyword>
<protein>
    <recommendedName>
        <fullName evidence="12">Purinergic receptor</fullName>
    </recommendedName>
</protein>
<feature type="transmembrane region" description="Helical" evidence="10">
    <location>
        <begin position="385"/>
        <end position="405"/>
    </location>
</feature>